<evidence type="ECO:0000256" key="4">
    <source>
        <dbReference type="ARBA" id="ARBA00022490"/>
    </source>
</evidence>
<feature type="binding site" evidence="8">
    <location>
        <position position="270"/>
    </location>
    <ligand>
        <name>substrate</name>
    </ligand>
</feature>
<feature type="chain" id="PRO_5023562004" description="Arginine biosynthesis bifunctional protein ArgJ beta chain" evidence="8">
    <location>
        <begin position="191"/>
        <end position="396"/>
    </location>
</feature>
<dbReference type="OrthoDB" id="9804242at2"/>
<dbReference type="Pfam" id="PF01960">
    <property type="entry name" value="ArgJ"/>
    <property type="match status" value="1"/>
</dbReference>
<dbReference type="HAMAP" id="MF_01106">
    <property type="entry name" value="ArgJ"/>
    <property type="match status" value="1"/>
</dbReference>
<comment type="pathway">
    <text evidence="8">Amino-acid biosynthesis; L-arginine biosynthesis; N(2)-acetyl-L-ornithine from L-glutamate: step 1/4.</text>
</comment>
<dbReference type="FunFam" id="3.10.20.340:FF:000003">
    <property type="entry name" value="Arginine biosynthesis bifunctional protein ArgJ"/>
    <property type="match status" value="1"/>
</dbReference>
<evidence type="ECO:0000256" key="3">
    <source>
        <dbReference type="ARBA" id="ARBA00011475"/>
    </source>
</evidence>
<keyword evidence="7 8" id="KW-0012">Acyltransferase</keyword>
<dbReference type="InterPro" id="IPR042195">
    <property type="entry name" value="ArgJ_beta_C"/>
</dbReference>
<evidence type="ECO:0000256" key="6">
    <source>
        <dbReference type="ARBA" id="ARBA00022813"/>
    </source>
</evidence>
<comment type="similarity">
    <text evidence="2 8">Belongs to the ArgJ family.</text>
</comment>
<feature type="site" description="Cleavage; by autolysis" evidence="8">
    <location>
        <begin position="190"/>
        <end position="191"/>
    </location>
</feature>
<name>A0A1H6T5I0_9DEIO</name>
<comment type="catalytic activity">
    <reaction evidence="8">
        <text>L-glutamate + acetyl-CoA = N-acetyl-L-glutamate + CoA + H(+)</text>
        <dbReference type="Rhea" id="RHEA:24292"/>
        <dbReference type="ChEBI" id="CHEBI:15378"/>
        <dbReference type="ChEBI" id="CHEBI:29985"/>
        <dbReference type="ChEBI" id="CHEBI:44337"/>
        <dbReference type="ChEBI" id="CHEBI:57287"/>
        <dbReference type="ChEBI" id="CHEBI:57288"/>
        <dbReference type="EC" id="2.3.1.1"/>
    </reaction>
</comment>
<keyword evidence="8" id="KW-0055">Arginine biosynthesis</keyword>
<feature type="active site" description="Nucleophile" evidence="8">
    <location>
        <position position="191"/>
    </location>
</feature>
<dbReference type="GO" id="GO:0006526">
    <property type="term" value="P:L-arginine biosynthetic process"/>
    <property type="evidence" value="ECO:0007669"/>
    <property type="project" value="UniProtKB-UniRule"/>
</dbReference>
<feature type="binding site" evidence="8">
    <location>
        <position position="191"/>
    </location>
    <ligand>
        <name>substrate</name>
    </ligand>
</feature>
<keyword evidence="6 8" id="KW-0068">Autocatalytic cleavage</keyword>
<accession>A0A1H6T5I0</accession>
<dbReference type="STRING" id="856736.SAMN04488058_101442"/>
<feature type="binding site" evidence="8">
    <location>
        <position position="396"/>
    </location>
    <ligand>
        <name>substrate</name>
    </ligand>
</feature>
<protein>
    <recommendedName>
        <fullName evidence="8">Arginine biosynthesis bifunctional protein ArgJ</fullName>
    </recommendedName>
    <domain>
        <recommendedName>
            <fullName evidence="8">Glutamate N-acetyltransferase</fullName>
            <ecNumber evidence="8">2.3.1.35</ecNumber>
        </recommendedName>
        <alternativeName>
            <fullName evidence="8">Ornithine acetyltransferase</fullName>
            <shortName evidence="8">OATase</shortName>
        </alternativeName>
        <alternativeName>
            <fullName evidence="8">Ornithine transacetylase</fullName>
        </alternativeName>
    </domain>
    <domain>
        <recommendedName>
            <fullName evidence="8">Amino-acid acetyltransferase</fullName>
            <ecNumber evidence="8">2.3.1.1</ecNumber>
        </recommendedName>
        <alternativeName>
            <fullName evidence="8">N-acetylglutamate synthase</fullName>
            <shortName evidence="8">AGSase</shortName>
        </alternativeName>
    </domain>
    <component>
        <recommendedName>
            <fullName evidence="8">Arginine biosynthesis bifunctional protein ArgJ alpha chain</fullName>
        </recommendedName>
    </component>
    <component>
        <recommendedName>
            <fullName evidence="8">Arginine biosynthesis bifunctional protein ArgJ beta chain</fullName>
        </recommendedName>
    </component>
</protein>
<comment type="subunit">
    <text evidence="3 8">Heterotetramer of two alpha and two beta chains.</text>
</comment>
<evidence type="ECO:0000256" key="8">
    <source>
        <dbReference type="HAMAP-Rule" id="MF_01106"/>
    </source>
</evidence>
<feature type="binding site" evidence="8">
    <location>
        <position position="391"/>
    </location>
    <ligand>
        <name>substrate</name>
    </ligand>
</feature>
<dbReference type="GO" id="GO:0004358">
    <property type="term" value="F:L-glutamate N-acetyltransferase activity, acting on acetyl-L-ornithine as donor"/>
    <property type="evidence" value="ECO:0007669"/>
    <property type="project" value="UniProtKB-UniRule"/>
</dbReference>
<keyword evidence="5 8" id="KW-0808">Transferase</keyword>
<feature type="chain" id="PRO_5023562005" description="Arginine biosynthesis bifunctional protein ArgJ alpha chain" evidence="8">
    <location>
        <begin position="1"/>
        <end position="190"/>
    </location>
</feature>
<dbReference type="Gene3D" id="3.60.70.12">
    <property type="entry name" value="L-amino peptidase D-ALA esterase/amidase"/>
    <property type="match status" value="1"/>
</dbReference>
<evidence type="ECO:0000256" key="2">
    <source>
        <dbReference type="ARBA" id="ARBA00006774"/>
    </source>
</evidence>
<keyword evidence="8" id="KW-0511">Multifunctional enzyme</keyword>
<evidence type="ECO:0000256" key="1">
    <source>
        <dbReference type="ARBA" id="ARBA00004496"/>
    </source>
</evidence>
<dbReference type="SUPFAM" id="SSF56266">
    <property type="entry name" value="DmpA/ArgJ-like"/>
    <property type="match status" value="1"/>
</dbReference>
<evidence type="ECO:0000256" key="7">
    <source>
        <dbReference type="ARBA" id="ARBA00023315"/>
    </source>
</evidence>
<dbReference type="Proteomes" id="UP000199223">
    <property type="component" value="Unassembled WGS sequence"/>
</dbReference>
<evidence type="ECO:0000313" key="10">
    <source>
        <dbReference type="Proteomes" id="UP000199223"/>
    </source>
</evidence>
<feature type="binding site" evidence="8">
    <location>
        <position position="157"/>
    </location>
    <ligand>
        <name>substrate</name>
    </ligand>
</feature>
<comment type="function">
    <text evidence="8">Catalyzes two activities which are involved in the cyclic version of arginine biosynthesis: the synthesis of N-acetylglutamate from glutamate and acetyl-CoA as the acetyl donor, and of ornithine by transacetylation between N(2)-acetylornithine and glutamate.</text>
</comment>
<gene>
    <name evidence="8" type="primary">argJ</name>
    <name evidence="9" type="ORF">SAMN04488058_101442</name>
</gene>
<dbReference type="RefSeq" id="WP_092263174.1">
    <property type="nucleotide sequence ID" value="NZ_FNZA01000001.1"/>
</dbReference>
<dbReference type="GO" id="GO:0006592">
    <property type="term" value="P:ornithine biosynthetic process"/>
    <property type="evidence" value="ECO:0007669"/>
    <property type="project" value="TreeGrafter"/>
</dbReference>
<dbReference type="EC" id="2.3.1.1" evidence="8"/>
<comment type="subcellular location">
    <subcellularLocation>
        <location evidence="1 8">Cytoplasm</location>
    </subcellularLocation>
</comment>
<dbReference type="CDD" id="cd02152">
    <property type="entry name" value="OAT"/>
    <property type="match status" value="1"/>
</dbReference>
<feature type="site" description="Involved in the stabilization of negative charge on the oxyanion by the formation of the oxyanion hole" evidence="8">
    <location>
        <position position="121"/>
    </location>
</feature>
<organism evidence="9 10">
    <name type="scientific">Deinococcus reticulitermitis</name>
    <dbReference type="NCBI Taxonomy" id="856736"/>
    <lineage>
        <taxon>Bacteria</taxon>
        <taxon>Thermotogati</taxon>
        <taxon>Deinococcota</taxon>
        <taxon>Deinococci</taxon>
        <taxon>Deinococcales</taxon>
        <taxon>Deinococcaceae</taxon>
        <taxon>Deinococcus</taxon>
    </lineage>
</organism>
<dbReference type="GO" id="GO:0005737">
    <property type="term" value="C:cytoplasm"/>
    <property type="evidence" value="ECO:0007669"/>
    <property type="project" value="UniProtKB-SubCell"/>
</dbReference>
<dbReference type="PANTHER" id="PTHR23100:SF0">
    <property type="entry name" value="ARGININE BIOSYNTHESIS BIFUNCTIONAL PROTEIN ARGJ, MITOCHONDRIAL"/>
    <property type="match status" value="1"/>
</dbReference>
<comment type="catalytic activity">
    <reaction evidence="8">
        <text>N(2)-acetyl-L-ornithine + L-glutamate = N-acetyl-L-glutamate + L-ornithine</text>
        <dbReference type="Rhea" id="RHEA:15349"/>
        <dbReference type="ChEBI" id="CHEBI:29985"/>
        <dbReference type="ChEBI" id="CHEBI:44337"/>
        <dbReference type="ChEBI" id="CHEBI:46911"/>
        <dbReference type="ChEBI" id="CHEBI:57805"/>
        <dbReference type="EC" id="2.3.1.35"/>
    </reaction>
</comment>
<comment type="pathway">
    <text evidence="8">Amino-acid biosynthesis; L-arginine biosynthesis; L-ornithine and N-acetyl-L-glutamate from L-glutamate and N(2)-acetyl-L-ornithine (cyclic): step 1/1.</text>
</comment>
<reference evidence="10" key="1">
    <citation type="submission" date="2016-10" db="EMBL/GenBank/DDBJ databases">
        <authorList>
            <person name="Varghese N."/>
            <person name="Submissions S."/>
        </authorList>
    </citation>
    <scope>NUCLEOTIDE SEQUENCE [LARGE SCALE GENOMIC DNA]</scope>
    <source>
        <strain evidence="10">CGMCC 1.10218</strain>
    </source>
</reference>
<dbReference type="EMBL" id="FNZA01000001">
    <property type="protein sequence ID" value="SEI72367.1"/>
    <property type="molecule type" value="Genomic_DNA"/>
</dbReference>
<proteinExistence type="inferred from homology"/>
<dbReference type="GO" id="GO:0004042">
    <property type="term" value="F:L-glutamate N-acetyltransferase activity"/>
    <property type="evidence" value="ECO:0007669"/>
    <property type="project" value="UniProtKB-UniRule"/>
</dbReference>
<keyword evidence="8" id="KW-0028">Amino-acid biosynthesis</keyword>
<feature type="binding site" evidence="8">
    <location>
        <position position="180"/>
    </location>
    <ligand>
        <name>substrate</name>
    </ligand>
</feature>
<dbReference type="PANTHER" id="PTHR23100">
    <property type="entry name" value="ARGININE BIOSYNTHESIS BIFUNCTIONAL PROTEIN ARGJ"/>
    <property type="match status" value="1"/>
</dbReference>
<dbReference type="EC" id="2.3.1.35" evidence="8"/>
<dbReference type="NCBIfam" id="TIGR00120">
    <property type="entry name" value="ArgJ"/>
    <property type="match status" value="1"/>
</dbReference>
<feature type="site" description="Involved in the stabilization of negative charge on the oxyanion by the formation of the oxyanion hole" evidence="8">
    <location>
        <position position="122"/>
    </location>
</feature>
<dbReference type="AlphaFoldDB" id="A0A1H6T5I0"/>
<evidence type="ECO:0000313" key="9">
    <source>
        <dbReference type="EMBL" id="SEI72367.1"/>
    </source>
</evidence>
<dbReference type="InterPro" id="IPR016117">
    <property type="entry name" value="ArgJ-like_dom_sf"/>
</dbReference>
<sequence>MSDAAAHPALDAPALFLPRGFRAAALAAGIKPSGKTDLSCVVSDTDCAWAFAGTRSTTAAASVTRNRELYASGAAVRAIVVNAGVANAATGRRGERDNADLAGALGSVLNVPDDAVLTASTGIIGHLLPMDRVLSGVEHLPDGLQTQLLPFATAIMTTDTRPKTAQATLSTGARIVGTAKGSGMIHPDMATMFAFAFSDARVDQAALRAAFPGIVARTFNAVTVDGDTSTSDLTAVLAGGQAGEVDLGEFLQVLESVMRDLARQIAADGEGATKLLTVRVSGAATEAEALSAARTCCVSPLLKSAVHGADPNWGRVIMAVGRSGARVDVEKLRVAVQGTPVFGGQPLEYDAGAVSESMKAGEVIFDVDLGVGDARGEAWGCDLSAEYVSINADYTT</sequence>
<keyword evidence="4 8" id="KW-0963">Cytoplasm</keyword>
<keyword evidence="10" id="KW-1185">Reference proteome</keyword>
<dbReference type="UniPathway" id="UPA00068">
    <property type="reaction ID" value="UER00106"/>
</dbReference>
<dbReference type="Gene3D" id="3.10.20.340">
    <property type="entry name" value="ArgJ beta chain, C-terminal domain"/>
    <property type="match status" value="1"/>
</dbReference>
<dbReference type="NCBIfam" id="NF003802">
    <property type="entry name" value="PRK05388.1"/>
    <property type="match status" value="1"/>
</dbReference>
<evidence type="ECO:0000256" key="5">
    <source>
        <dbReference type="ARBA" id="ARBA00022679"/>
    </source>
</evidence>
<dbReference type="InterPro" id="IPR002813">
    <property type="entry name" value="Arg_biosynth_ArgJ"/>
</dbReference>